<dbReference type="AlphaFoldDB" id="A0A0A1WNG0"/>
<evidence type="ECO:0000259" key="1">
    <source>
        <dbReference type="PROSITE" id="PS50030"/>
    </source>
</evidence>
<organism evidence="2">
    <name type="scientific">Zeugodacus cucurbitae</name>
    <name type="common">Melon fruit fly</name>
    <name type="synonym">Bactrocera cucurbitae</name>
    <dbReference type="NCBI Taxonomy" id="28588"/>
    <lineage>
        <taxon>Eukaryota</taxon>
        <taxon>Metazoa</taxon>
        <taxon>Ecdysozoa</taxon>
        <taxon>Arthropoda</taxon>
        <taxon>Hexapoda</taxon>
        <taxon>Insecta</taxon>
        <taxon>Pterygota</taxon>
        <taxon>Neoptera</taxon>
        <taxon>Endopterygota</taxon>
        <taxon>Diptera</taxon>
        <taxon>Brachycera</taxon>
        <taxon>Muscomorpha</taxon>
        <taxon>Tephritoidea</taxon>
        <taxon>Tephritidae</taxon>
        <taxon>Zeugodacus</taxon>
        <taxon>Zeugodacus</taxon>
    </lineage>
</organism>
<dbReference type="SUPFAM" id="SSF46934">
    <property type="entry name" value="UBA-like"/>
    <property type="match status" value="2"/>
</dbReference>
<dbReference type="InterPro" id="IPR041927">
    <property type="entry name" value="UBA2_UBAC1"/>
</dbReference>
<dbReference type="InterPro" id="IPR009060">
    <property type="entry name" value="UBA-like_sf"/>
</dbReference>
<reference evidence="2" key="1">
    <citation type="submission" date="2014-11" db="EMBL/GenBank/DDBJ databases">
        <authorList>
            <person name="Geib S."/>
        </authorList>
    </citation>
    <scope>NUCLEOTIDE SEQUENCE</scope>
</reference>
<gene>
    <name evidence="2" type="primary">ubac1_0</name>
    <name evidence="2" type="ORF">g.21870</name>
</gene>
<dbReference type="InterPro" id="IPR015940">
    <property type="entry name" value="UBA"/>
</dbReference>
<feature type="domain" description="UBA" evidence="1">
    <location>
        <begin position="150"/>
        <end position="190"/>
    </location>
</feature>
<dbReference type="SMART" id="SM00165">
    <property type="entry name" value="UBA"/>
    <property type="match status" value="2"/>
</dbReference>
<dbReference type="EMBL" id="GBXI01014081">
    <property type="protein sequence ID" value="JAD00211.1"/>
    <property type="molecule type" value="Transcribed_RNA"/>
</dbReference>
<evidence type="ECO:0000313" key="2">
    <source>
        <dbReference type="EMBL" id="JAD00211.1"/>
    </source>
</evidence>
<protein>
    <submittedName>
        <fullName evidence="2">Ubiquitin-associated domain-containing protein 1</fullName>
    </submittedName>
</protein>
<dbReference type="Gene3D" id="1.10.8.10">
    <property type="entry name" value="DNA helicase RuvA subunit, C-terminal domain"/>
    <property type="match status" value="2"/>
</dbReference>
<dbReference type="Pfam" id="PF23326">
    <property type="entry name" value="UBL_UBAC1"/>
    <property type="match status" value="1"/>
</dbReference>
<dbReference type="PANTHER" id="PTHR46738:SF1">
    <property type="entry name" value="UBIQUITIN-ASSOCIATED DOMAIN-CONTAINING PROTEIN 1"/>
    <property type="match status" value="1"/>
</dbReference>
<name>A0A0A1WNG0_ZEUCU</name>
<dbReference type="InterPro" id="IPR052476">
    <property type="entry name" value="UBAC1"/>
</dbReference>
<dbReference type="InterPro" id="IPR057650">
    <property type="entry name" value="UBL_UBAC1"/>
</dbReference>
<dbReference type="CDD" id="cd14304">
    <property type="entry name" value="UBA2_KPC2"/>
    <property type="match status" value="1"/>
</dbReference>
<sequence>MLELSDDASAIPLFATDVRQLGPRYRIMRAEYQGAELNETMTLAQLKIEDNSMLLLVPRRQHLQQMTVVTRDVQAPRELEINAATRNVLPHTVDMPMVDINEIFQQSNLQFDVRKVLISLAQASAVIIGAGPYATRLIAMLKQKLINKRNYQNDTLQCLVDMGFKKEKAEYALKVNQGVYSTALEWLIQHQSEESSIEEAAMGLQKSQSVLSPSGILTNDTIVENTEALLEIVRIYSHRDMPPSPETINSLVEMGFEETEVLKALKKTCNNKAAACEWLCGNRTGSLIELREGLSQDSPILKAILEMPQVQMNLSNPKILIAFVSILENENSIRVWGGDNDTTSVITHILQKYHEEKHVLGINQFYSNRQ</sequence>
<reference evidence="2" key="2">
    <citation type="journal article" date="2015" name="Gigascience">
        <title>Reconstructing a comprehensive transcriptome assembly of a white-pupal translocated strain of the pest fruit fly Bactrocera cucurbitae.</title>
        <authorList>
            <person name="Sim S.B."/>
            <person name="Calla B."/>
            <person name="Hall B."/>
            <person name="DeRego T."/>
            <person name="Geib S.M."/>
        </authorList>
    </citation>
    <scope>NUCLEOTIDE SEQUENCE</scope>
</reference>
<dbReference type="PROSITE" id="PS50030">
    <property type="entry name" value="UBA"/>
    <property type="match status" value="2"/>
</dbReference>
<dbReference type="Pfam" id="PF22562">
    <property type="entry name" value="UBA_7"/>
    <property type="match status" value="2"/>
</dbReference>
<dbReference type="PANTHER" id="PTHR46738">
    <property type="entry name" value="UBIQUITIN-ASSOCIATED DOMAIN-CONTAINING PROTEIN 1"/>
    <property type="match status" value="1"/>
</dbReference>
<dbReference type="GO" id="GO:0000151">
    <property type="term" value="C:ubiquitin ligase complex"/>
    <property type="evidence" value="ECO:0007669"/>
    <property type="project" value="TreeGrafter"/>
</dbReference>
<proteinExistence type="predicted"/>
<feature type="domain" description="UBA" evidence="1">
    <location>
        <begin position="242"/>
        <end position="282"/>
    </location>
</feature>
<accession>A0A0A1WNG0</accession>